<reference evidence="10" key="1">
    <citation type="submission" date="2019-03" db="EMBL/GenBank/DDBJ databases">
        <title>Improved annotation for the trematode Fasciola hepatica.</title>
        <authorList>
            <person name="Choi Y.-J."/>
            <person name="Martin J."/>
            <person name="Mitreva M."/>
        </authorList>
    </citation>
    <scope>NUCLEOTIDE SEQUENCE [LARGE SCALE GENOMIC DNA]</scope>
</reference>
<evidence type="ECO:0000256" key="8">
    <source>
        <dbReference type="ARBA" id="ARBA00032913"/>
    </source>
</evidence>
<keyword evidence="7" id="KW-0472">Membrane</keyword>
<keyword evidence="6" id="KW-1133">Transmembrane helix</keyword>
<sequence length="103" mass="11830">MDVTRMIRDFSDRFNLYMDYEGQKKADKLMNIIMIIAGLIAFPVGYFKQQLSLSVYTLLIGCALTALITIPPWWCYRKHPLKWQKVLPAEELGKATQLKSSGS</sequence>
<evidence type="ECO:0000256" key="5">
    <source>
        <dbReference type="ARBA" id="ARBA00022824"/>
    </source>
</evidence>
<organism evidence="10 11">
    <name type="scientific">Fasciola hepatica</name>
    <name type="common">Liver fluke</name>
    <dbReference type="NCBI Taxonomy" id="6192"/>
    <lineage>
        <taxon>Eukaryota</taxon>
        <taxon>Metazoa</taxon>
        <taxon>Spiralia</taxon>
        <taxon>Lophotrochozoa</taxon>
        <taxon>Platyhelminthes</taxon>
        <taxon>Trematoda</taxon>
        <taxon>Digenea</taxon>
        <taxon>Plagiorchiida</taxon>
        <taxon>Echinostomata</taxon>
        <taxon>Echinostomatoidea</taxon>
        <taxon>Fasciolidae</taxon>
        <taxon>Fasciola</taxon>
    </lineage>
</organism>
<dbReference type="GO" id="GO:0005787">
    <property type="term" value="C:signal peptidase complex"/>
    <property type="evidence" value="ECO:0007669"/>
    <property type="project" value="InterPro"/>
</dbReference>
<comment type="caution">
    <text evidence="10">The sequence shown here is derived from an EMBL/GenBank/DDBJ whole genome shotgun (WGS) entry which is preliminary data.</text>
</comment>
<keyword evidence="5" id="KW-0256">Endoplasmic reticulum</keyword>
<gene>
    <name evidence="10" type="ORF">D915_010145</name>
</gene>
<evidence type="ECO:0000313" key="10">
    <source>
        <dbReference type="EMBL" id="THD19209.1"/>
    </source>
</evidence>
<dbReference type="Pfam" id="PF06645">
    <property type="entry name" value="SPC12"/>
    <property type="match status" value="1"/>
</dbReference>
<evidence type="ECO:0000256" key="7">
    <source>
        <dbReference type="ARBA" id="ARBA00023136"/>
    </source>
</evidence>
<evidence type="ECO:0000256" key="3">
    <source>
        <dbReference type="ARBA" id="ARBA00017059"/>
    </source>
</evidence>
<accession>A0A2H1BTZ8</accession>
<protein>
    <recommendedName>
        <fullName evidence="3">Signal peptidase complex subunit 1</fullName>
    </recommendedName>
    <alternativeName>
        <fullName evidence="8">Microsomal signal peptidase 12 kDa subunit</fullName>
    </alternativeName>
</protein>
<keyword evidence="4" id="KW-0812">Transmembrane</keyword>
<dbReference type="EMBL" id="JXXN02007036">
    <property type="protein sequence ID" value="THD19209.1"/>
    <property type="molecule type" value="Genomic_DNA"/>
</dbReference>
<dbReference type="PANTHER" id="PTHR13202:SF0">
    <property type="entry name" value="SIGNAL PEPTIDASE COMPLEX SUBUNIT 1"/>
    <property type="match status" value="1"/>
</dbReference>
<evidence type="ECO:0000256" key="6">
    <source>
        <dbReference type="ARBA" id="ARBA00022989"/>
    </source>
</evidence>
<comment type="similarity">
    <text evidence="2">Belongs to the SPCS1 family.</text>
</comment>
<evidence type="ECO:0000256" key="1">
    <source>
        <dbReference type="ARBA" id="ARBA00004477"/>
    </source>
</evidence>
<dbReference type="PANTHER" id="PTHR13202">
    <property type="entry name" value="MICROSOMAL SIGNAL PEPTIDASE 12 KDA SUBUNIT"/>
    <property type="match status" value="1"/>
</dbReference>
<comment type="subcellular location">
    <subcellularLocation>
        <location evidence="1">Endoplasmic reticulum membrane</location>
        <topology evidence="1">Multi-pass membrane protein</topology>
    </subcellularLocation>
</comment>
<dbReference type="Proteomes" id="UP000230066">
    <property type="component" value="Unassembled WGS sequence"/>
</dbReference>
<evidence type="ECO:0000256" key="2">
    <source>
        <dbReference type="ARBA" id="ARBA00005245"/>
    </source>
</evidence>
<keyword evidence="11" id="KW-1185">Reference proteome</keyword>
<dbReference type="GO" id="GO:0006465">
    <property type="term" value="P:signal peptide processing"/>
    <property type="evidence" value="ECO:0007669"/>
    <property type="project" value="InterPro"/>
</dbReference>
<dbReference type="GO" id="GO:0045047">
    <property type="term" value="P:protein targeting to ER"/>
    <property type="evidence" value="ECO:0007669"/>
    <property type="project" value="TreeGrafter"/>
</dbReference>
<evidence type="ECO:0000313" key="11">
    <source>
        <dbReference type="Proteomes" id="UP000230066"/>
    </source>
</evidence>
<evidence type="ECO:0000256" key="9">
    <source>
        <dbReference type="ARBA" id="ARBA00045204"/>
    </source>
</evidence>
<dbReference type="InterPro" id="IPR009542">
    <property type="entry name" value="Spc1/SPCS1"/>
</dbReference>
<proteinExistence type="inferred from homology"/>
<name>A0A2H1BTZ8_FASHE</name>
<dbReference type="AlphaFoldDB" id="A0A2H1BTZ8"/>
<comment type="function">
    <text evidence="9">Component of the signal peptidase complex (SPC) which catalyzes the cleavage of N-terminal signal sequences from nascent proteins as they are translocated into the lumen of the endoplasmic reticulum. Dispensable for SPC enzymatic activity.</text>
</comment>
<evidence type="ECO:0000256" key="4">
    <source>
        <dbReference type="ARBA" id="ARBA00022692"/>
    </source>
</evidence>